<dbReference type="SUPFAM" id="SSF54427">
    <property type="entry name" value="NTF2-like"/>
    <property type="match status" value="1"/>
</dbReference>
<dbReference type="InterPro" id="IPR032710">
    <property type="entry name" value="NTF2-like_dom_sf"/>
</dbReference>
<accession>A0A6J4VCE0</accession>
<proteinExistence type="predicted"/>
<evidence type="ECO:0000259" key="1">
    <source>
        <dbReference type="Pfam" id="PF12680"/>
    </source>
</evidence>
<sequence length="108" mass="12030">MPKAPKEIVKQFWQTMNTNDFEVVGLLLADDYTLEWPQSREIVRGRDNFIRVNQNYPASGTWRFTVYSSVAEGAEVVSDVGVADGVVNARAITFATVEGGLSVKQVEF</sequence>
<dbReference type="EMBL" id="CADCWP010000175">
    <property type="protein sequence ID" value="CAA9575235.1"/>
    <property type="molecule type" value="Genomic_DNA"/>
</dbReference>
<feature type="domain" description="SnoaL-like" evidence="1">
    <location>
        <begin position="9"/>
        <end position="101"/>
    </location>
</feature>
<dbReference type="Pfam" id="PF12680">
    <property type="entry name" value="SnoaL_2"/>
    <property type="match status" value="1"/>
</dbReference>
<dbReference type="AlphaFoldDB" id="A0A6J4VCE0"/>
<dbReference type="InterPro" id="IPR037401">
    <property type="entry name" value="SnoaL-like"/>
</dbReference>
<reference evidence="2" key="1">
    <citation type="submission" date="2020-02" db="EMBL/GenBank/DDBJ databases">
        <authorList>
            <person name="Meier V. D."/>
        </authorList>
    </citation>
    <scope>NUCLEOTIDE SEQUENCE</scope>
    <source>
        <strain evidence="2">AVDCRST_MAG86</strain>
    </source>
</reference>
<protein>
    <recommendedName>
        <fullName evidence="1">SnoaL-like domain-containing protein</fullName>
    </recommendedName>
</protein>
<organism evidence="2">
    <name type="scientific">uncultured Truepera sp</name>
    <dbReference type="NCBI Taxonomy" id="543023"/>
    <lineage>
        <taxon>Bacteria</taxon>
        <taxon>Thermotogati</taxon>
        <taxon>Deinococcota</taxon>
        <taxon>Deinococci</taxon>
        <taxon>Trueperales</taxon>
        <taxon>Trueperaceae</taxon>
        <taxon>Truepera</taxon>
        <taxon>environmental samples</taxon>
    </lineage>
</organism>
<gene>
    <name evidence="2" type="ORF">AVDCRST_MAG86-2184</name>
</gene>
<dbReference type="Gene3D" id="3.10.450.50">
    <property type="match status" value="1"/>
</dbReference>
<name>A0A6J4VCE0_9DEIN</name>
<evidence type="ECO:0000313" key="2">
    <source>
        <dbReference type="EMBL" id="CAA9575235.1"/>
    </source>
</evidence>